<proteinExistence type="predicted"/>
<name>A0A3N4IYG5_ASCIM</name>
<evidence type="ECO:0000313" key="2">
    <source>
        <dbReference type="EMBL" id="RPA86704.1"/>
    </source>
</evidence>
<dbReference type="AlphaFoldDB" id="A0A3N4IYG5"/>
<sequence>MSPHALNLTPVERAIVDTTVENVTATTTPANPAYYEPTPLEKFERFFEELSWRIRRSIDRSLSAHRRKSVMKKKRGTTSVVELDEKTEYWVEEFEIVGADELEEQRKRSEAEEVRPQWISTTTTTVTAERPKMGRRKSTGGLLQFLTSAKSTSSAPSSPMSETSPETPRKPKAMRRGTWKF</sequence>
<feature type="region of interest" description="Disordered" evidence="1">
    <location>
        <begin position="104"/>
        <end position="181"/>
    </location>
</feature>
<feature type="compositionally biased region" description="Low complexity" evidence="1">
    <location>
        <begin position="147"/>
        <end position="166"/>
    </location>
</feature>
<keyword evidence="3" id="KW-1185">Reference proteome</keyword>
<gene>
    <name evidence="2" type="ORF">BJ508DRAFT_346484</name>
</gene>
<evidence type="ECO:0000256" key="1">
    <source>
        <dbReference type="SAM" id="MobiDB-lite"/>
    </source>
</evidence>
<protein>
    <submittedName>
        <fullName evidence="2">Uncharacterized protein</fullName>
    </submittedName>
</protein>
<feature type="compositionally biased region" description="Basic residues" evidence="1">
    <location>
        <begin position="170"/>
        <end position="181"/>
    </location>
</feature>
<organism evidence="2 3">
    <name type="scientific">Ascobolus immersus RN42</name>
    <dbReference type="NCBI Taxonomy" id="1160509"/>
    <lineage>
        <taxon>Eukaryota</taxon>
        <taxon>Fungi</taxon>
        <taxon>Dikarya</taxon>
        <taxon>Ascomycota</taxon>
        <taxon>Pezizomycotina</taxon>
        <taxon>Pezizomycetes</taxon>
        <taxon>Pezizales</taxon>
        <taxon>Ascobolaceae</taxon>
        <taxon>Ascobolus</taxon>
    </lineage>
</organism>
<dbReference type="Proteomes" id="UP000275078">
    <property type="component" value="Unassembled WGS sequence"/>
</dbReference>
<dbReference type="EMBL" id="ML119648">
    <property type="protein sequence ID" value="RPA86704.1"/>
    <property type="molecule type" value="Genomic_DNA"/>
</dbReference>
<feature type="compositionally biased region" description="Polar residues" evidence="1">
    <location>
        <begin position="118"/>
        <end position="127"/>
    </location>
</feature>
<feature type="compositionally biased region" description="Basic and acidic residues" evidence="1">
    <location>
        <begin position="104"/>
        <end position="115"/>
    </location>
</feature>
<evidence type="ECO:0000313" key="3">
    <source>
        <dbReference type="Proteomes" id="UP000275078"/>
    </source>
</evidence>
<reference evidence="2 3" key="1">
    <citation type="journal article" date="2018" name="Nat. Ecol. Evol.">
        <title>Pezizomycetes genomes reveal the molecular basis of ectomycorrhizal truffle lifestyle.</title>
        <authorList>
            <person name="Murat C."/>
            <person name="Payen T."/>
            <person name="Noel B."/>
            <person name="Kuo A."/>
            <person name="Morin E."/>
            <person name="Chen J."/>
            <person name="Kohler A."/>
            <person name="Krizsan K."/>
            <person name="Balestrini R."/>
            <person name="Da Silva C."/>
            <person name="Montanini B."/>
            <person name="Hainaut M."/>
            <person name="Levati E."/>
            <person name="Barry K.W."/>
            <person name="Belfiori B."/>
            <person name="Cichocki N."/>
            <person name="Clum A."/>
            <person name="Dockter R.B."/>
            <person name="Fauchery L."/>
            <person name="Guy J."/>
            <person name="Iotti M."/>
            <person name="Le Tacon F."/>
            <person name="Lindquist E.A."/>
            <person name="Lipzen A."/>
            <person name="Malagnac F."/>
            <person name="Mello A."/>
            <person name="Molinier V."/>
            <person name="Miyauchi S."/>
            <person name="Poulain J."/>
            <person name="Riccioni C."/>
            <person name="Rubini A."/>
            <person name="Sitrit Y."/>
            <person name="Splivallo R."/>
            <person name="Traeger S."/>
            <person name="Wang M."/>
            <person name="Zifcakova L."/>
            <person name="Wipf D."/>
            <person name="Zambonelli A."/>
            <person name="Paolocci F."/>
            <person name="Nowrousian M."/>
            <person name="Ottonello S."/>
            <person name="Baldrian P."/>
            <person name="Spatafora J.W."/>
            <person name="Henrissat B."/>
            <person name="Nagy L.G."/>
            <person name="Aury J.M."/>
            <person name="Wincker P."/>
            <person name="Grigoriev I.V."/>
            <person name="Bonfante P."/>
            <person name="Martin F.M."/>
        </authorList>
    </citation>
    <scope>NUCLEOTIDE SEQUENCE [LARGE SCALE GENOMIC DNA]</scope>
    <source>
        <strain evidence="2 3">RN42</strain>
    </source>
</reference>
<accession>A0A3N4IYG5</accession>